<dbReference type="GO" id="GO:0016301">
    <property type="term" value="F:kinase activity"/>
    <property type="evidence" value="ECO:0007669"/>
    <property type="project" value="UniProtKB-KW"/>
</dbReference>
<sequence length="317" mass="34914">MYYFIVNPNAKSGKGRIIWQKVCHLMNSKGLAYEVLFTEKKGQAAELARKAAERSNKPIQGKRTNLDSAEKIIVAMGGDGTISEVMDGIWDHPEVTFAFIPIGSGNDFARSLGISSNWRKALQGILSEKHRIYFHPGRLEYDGKVRHFGGSMGIGFDAAVCDGANRLRFKSAFNRLGLGKFTYTGVAVKLLVTSSCDKLKIRLDGQEIHRFQKVLFLCGLNGNYEGGGFMFAPEARVDDAYLHVCIAAGIPVFKRFLLLPKALKGKHVGAPGVYMYRCKKIEILSSRPKLIHGDGEVNGPVTKVTASLEPLAIPMVY</sequence>
<dbReference type="PANTHER" id="PTHR12358">
    <property type="entry name" value="SPHINGOSINE KINASE"/>
    <property type="match status" value="1"/>
</dbReference>
<keyword evidence="7" id="KW-0594">Phospholipid biosynthesis</keyword>
<evidence type="ECO:0000256" key="4">
    <source>
        <dbReference type="ARBA" id="ARBA00022741"/>
    </source>
</evidence>
<dbReference type="SUPFAM" id="SSF111331">
    <property type="entry name" value="NAD kinase/diacylglycerol kinase-like"/>
    <property type="match status" value="1"/>
</dbReference>
<dbReference type="Gene3D" id="3.40.50.10330">
    <property type="entry name" value="Probable inorganic polyphosphate/atp-NAD kinase, domain 1"/>
    <property type="match status" value="1"/>
</dbReference>
<evidence type="ECO:0000259" key="9">
    <source>
        <dbReference type="PROSITE" id="PS50146"/>
    </source>
</evidence>
<dbReference type="OrthoDB" id="9786026at2"/>
<protein>
    <submittedName>
        <fullName evidence="10">YegS/Rv2252/BmrU family lipid kinase</fullName>
    </submittedName>
</protein>
<evidence type="ECO:0000256" key="1">
    <source>
        <dbReference type="ARBA" id="ARBA00001946"/>
    </source>
</evidence>
<dbReference type="InterPro" id="IPR005218">
    <property type="entry name" value="Diacylglycerol/lipid_kinase"/>
</dbReference>
<dbReference type="Pfam" id="PF19279">
    <property type="entry name" value="YegS_C"/>
    <property type="match status" value="1"/>
</dbReference>
<evidence type="ECO:0000313" key="10">
    <source>
        <dbReference type="EMBL" id="TCO84185.1"/>
    </source>
</evidence>
<reference evidence="10 11" key="1">
    <citation type="submission" date="2019-03" db="EMBL/GenBank/DDBJ databases">
        <title>Genomic Encyclopedia of Type Strains, Phase IV (KMG-IV): sequencing the most valuable type-strain genomes for metagenomic binning, comparative biology and taxonomic classification.</title>
        <authorList>
            <person name="Goeker M."/>
        </authorList>
    </citation>
    <scope>NUCLEOTIDE SEQUENCE [LARGE SCALE GENOMIC DNA]</scope>
    <source>
        <strain evidence="10 11">DSM 28559</strain>
    </source>
</reference>
<dbReference type="InterPro" id="IPR001206">
    <property type="entry name" value="Diacylglycerol_kinase_cat_dom"/>
</dbReference>
<dbReference type="NCBIfam" id="TIGR00147">
    <property type="entry name" value="YegS/Rv2252/BmrU family lipid kinase"/>
    <property type="match status" value="1"/>
</dbReference>
<keyword evidence="5 10" id="KW-0418">Kinase</keyword>
<dbReference type="RefSeq" id="WP_132092409.1">
    <property type="nucleotide sequence ID" value="NZ_JANKAQ010000010.1"/>
</dbReference>
<dbReference type="Pfam" id="PF00781">
    <property type="entry name" value="DAGK_cat"/>
    <property type="match status" value="1"/>
</dbReference>
<keyword evidence="7" id="KW-0444">Lipid biosynthesis</keyword>
<dbReference type="PANTHER" id="PTHR12358:SF54">
    <property type="entry name" value="SPHINGOSINE KINASE RELATED PROTEIN"/>
    <property type="match status" value="1"/>
</dbReference>
<dbReference type="Proteomes" id="UP000295711">
    <property type="component" value="Unassembled WGS sequence"/>
</dbReference>
<dbReference type="InterPro" id="IPR016064">
    <property type="entry name" value="NAD/diacylglycerol_kinase_sf"/>
</dbReference>
<evidence type="ECO:0000256" key="5">
    <source>
        <dbReference type="ARBA" id="ARBA00022777"/>
    </source>
</evidence>
<keyword evidence="11" id="KW-1185">Reference proteome</keyword>
<proteinExistence type="inferred from homology"/>
<dbReference type="InterPro" id="IPR050187">
    <property type="entry name" value="Lipid_Phosphate_FormReg"/>
</dbReference>
<dbReference type="AlphaFoldDB" id="A0A4V2SDM4"/>
<feature type="domain" description="DAGKc" evidence="9">
    <location>
        <begin position="1"/>
        <end position="143"/>
    </location>
</feature>
<name>A0A4V2SDM4_9FIRM</name>
<dbReference type="InterPro" id="IPR045540">
    <property type="entry name" value="YegS/DAGK_C"/>
</dbReference>
<comment type="cofactor">
    <cofactor evidence="1">
        <name>Mg(2+)</name>
        <dbReference type="ChEBI" id="CHEBI:18420"/>
    </cofactor>
</comment>
<evidence type="ECO:0000256" key="8">
    <source>
        <dbReference type="ARBA" id="ARBA00023264"/>
    </source>
</evidence>
<evidence type="ECO:0000256" key="6">
    <source>
        <dbReference type="ARBA" id="ARBA00022840"/>
    </source>
</evidence>
<evidence type="ECO:0000256" key="2">
    <source>
        <dbReference type="ARBA" id="ARBA00005983"/>
    </source>
</evidence>
<comment type="similarity">
    <text evidence="2">Belongs to the diacylglycerol/lipid kinase family.</text>
</comment>
<accession>A0A4V2SDM4</accession>
<dbReference type="GO" id="GO:0008654">
    <property type="term" value="P:phospholipid biosynthetic process"/>
    <property type="evidence" value="ECO:0007669"/>
    <property type="project" value="UniProtKB-KW"/>
</dbReference>
<dbReference type="InterPro" id="IPR017438">
    <property type="entry name" value="ATP-NAD_kinase_N"/>
</dbReference>
<dbReference type="SMART" id="SM00046">
    <property type="entry name" value="DAGKc"/>
    <property type="match status" value="1"/>
</dbReference>
<keyword evidence="6" id="KW-0067">ATP-binding</keyword>
<keyword evidence="4" id="KW-0547">Nucleotide-binding</keyword>
<evidence type="ECO:0000313" key="11">
    <source>
        <dbReference type="Proteomes" id="UP000295711"/>
    </source>
</evidence>
<gene>
    <name evidence="10" type="ORF">EV212_10978</name>
</gene>
<keyword evidence="7" id="KW-0443">Lipid metabolism</keyword>
<dbReference type="EMBL" id="SLXA01000009">
    <property type="protein sequence ID" value="TCO84185.1"/>
    <property type="molecule type" value="Genomic_DNA"/>
</dbReference>
<evidence type="ECO:0000256" key="3">
    <source>
        <dbReference type="ARBA" id="ARBA00022679"/>
    </source>
</evidence>
<dbReference type="Gene3D" id="2.60.200.40">
    <property type="match status" value="1"/>
</dbReference>
<comment type="caution">
    <text evidence="10">The sequence shown here is derived from an EMBL/GenBank/DDBJ whole genome shotgun (WGS) entry which is preliminary data.</text>
</comment>
<evidence type="ECO:0000256" key="7">
    <source>
        <dbReference type="ARBA" id="ARBA00023209"/>
    </source>
</evidence>
<keyword evidence="3" id="KW-0808">Transferase</keyword>
<dbReference type="PROSITE" id="PS50146">
    <property type="entry name" value="DAGK"/>
    <property type="match status" value="1"/>
</dbReference>
<organism evidence="10 11">
    <name type="scientific">Frisingicoccus caecimuris</name>
    <dbReference type="NCBI Taxonomy" id="1796636"/>
    <lineage>
        <taxon>Bacteria</taxon>
        <taxon>Bacillati</taxon>
        <taxon>Bacillota</taxon>
        <taxon>Clostridia</taxon>
        <taxon>Lachnospirales</taxon>
        <taxon>Lachnospiraceae</taxon>
        <taxon>Frisingicoccus</taxon>
    </lineage>
</organism>
<keyword evidence="8" id="KW-1208">Phospholipid metabolism</keyword>
<dbReference type="GO" id="GO:0005524">
    <property type="term" value="F:ATP binding"/>
    <property type="evidence" value="ECO:0007669"/>
    <property type="project" value="UniProtKB-KW"/>
</dbReference>